<proteinExistence type="predicted"/>
<dbReference type="EMBL" id="CAXAMM010003470">
    <property type="protein sequence ID" value="CAK9000067.1"/>
    <property type="molecule type" value="Genomic_DNA"/>
</dbReference>
<sequence>MVKASVAYARKNTVLYNLTKLDEVPRISEGVDLESLKALRSVPMPGEQEVVWAIQNGDMPESRQVLPNWVSQPIAVRLMKWTNENESWKRKIAERPDQRLTAAMQRRFDSWSDQREARFFFSLKKETHVTHVSDPADLKKMRKEIFMLALEFHEDPAQLKLKTSSGETRRLLALRGQPTTDPTPPPDFLKAGVPEDELEASLLRNPTEDVEGENQEATAEIDAEEARHRERLDDDERSDADEPMQVHESTSDQEDLMEILADTEDEGVPPQHRRVKAQQLEKLVAAEPRLDTLK</sequence>
<comment type="caution">
    <text evidence="3">The sequence shown here is derived from an EMBL/GenBank/DDBJ whole genome shotgun (WGS) entry which is preliminary data.</text>
</comment>
<protein>
    <submittedName>
        <fullName evidence="3">Uncharacterized protein</fullName>
    </submittedName>
</protein>
<feature type="compositionally biased region" description="Basic and acidic residues" evidence="1">
    <location>
        <begin position="224"/>
        <end position="234"/>
    </location>
</feature>
<dbReference type="Proteomes" id="UP001642464">
    <property type="component" value="Unassembled WGS sequence"/>
</dbReference>
<dbReference type="EMBL" id="CAXAMM010003492">
    <property type="protein sequence ID" value="CAK9000126.1"/>
    <property type="molecule type" value="Genomic_DNA"/>
</dbReference>
<organism evidence="3 4">
    <name type="scientific">Durusdinium trenchii</name>
    <dbReference type="NCBI Taxonomy" id="1381693"/>
    <lineage>
        <taxon>Eukaryota</taxon>
        <taxon>Sar</taxon>
        <taxon>Alveolata</taxon>
        <taxon>Dinophyceae</taxon>
        <taxon>Suessiales</taxon>
        <taxon>Symbiodiniaceae</taxon>
        <taxon>Durusdinium</taxon>
    </lineage>
</organism>
<name>A0ABP0IC38_9DINO</name>
<evidence type="ECO:0000256" key="1">
    <source>
        <dbReference type="SAM" id="MobiDB-lite"/>
    </source>
</evidence>
<reference evidence="3 4" key="1">
    <citation type="submission" date="2024-02" db="EMBL/GenBank/DDBJ databases">
        <authorList>
            <person name="Chen Y."/>
            <person name="Shah S."/>
            <person name="Dougan E. K."/>
            <person name="Thang M."/>
            <person name="Chan C."/>
        </authorList>
    </citation>
    <scope>NUCLEOTIDE SEQUENCE [LARGE SCALE GENOMIC DNA]</scope>
</reference>
<keyword evidence="4" id="KW-1185">Reference proteome</keyword>
<evidence type="ECO:0000313" key="2">
    <source>
        <dbReference type="EMBL" id="CAK9000067.1"/>
    </source>
</evidence>
<feature type="compositionally biased region" description="Acidic residues" evidence="1">
    <location>
        <begin position="251"/>
        <end position="267"/>
    </location>
</feature>
<feature type="region of interest" description="Disordered" evidence="1">
    <location>
        <begin position="205"/>
        <end position="275"/>
    </location>
</feature>
<evidence type="ECO:0000313" key="3">
    <source>
        <dbReference type="EMBL" id="CAK9000126.1"/>
    </source>
</evidence>
<evidence type="ECO:0000313" key="4">
    <source>
        <dbReference type="Proteomes" id="UP001642464"/>
    </source>
</evidence>
<feature type="compositionally biased region" description="Acidic residues" evidence="1">
    <location>
        <begin position="208"/>
        <end position="223"/>
    </location>
</feature>
<gene>
    <name evidence="2" type="ORF">SCF082_LOCUS6336</name>
    <name evidence="3" type="ORF">SCF082_LOCUS6362</name>
</gene>
<accession>A0ABP0IC38</accession>